<proteinExistence type="predicted"/>
<dbReference type="AlphaFoldDB" id="A0A8R1ECY3"/>
<sequence>MSFKSDFHLKAVINITTTDTPLLIPFTVSPNETETLSRIPIDFVGIEEYRLTIFVINEDKQDNGTAKSVTASAALKLLHALEKCATHLDSLDVQKGQED</sequence>
<dbReference type="Proteomes" id="UP000005237">
    <property type="component" value="Unassembled WGS sequence"/>
</dbReference>
<dbReference type="EnsemblMetazoa" id="CJA31139.1">
    <property type="protein sequence ID" value="CJA31139.1"/>
    <property type="gene ID" value="WBGene00206986"/>
</dbReference>
<name>A0A8R1ECY3_CAEJA</name>
<keyword evidence="2" id="KW-1185">Reference proteome</keyword>
<reference evidence="2" key="1">
    <citation type="submission" date="2010-08" db="EMBL/GenBank/DDBJ databases">
        <authorList>
            <consortium name="Caenorhabditis japonica Sequencing Consortium"/>
            <person name="Wilson R.K."/>
        </authorList>
    </citation>
    <scope>NUCLEOTIDE SEQUENCE [LARGE SCALE GENOMIC DNA]</scope>
    <source>
        <strain evidence="2">DF5081</strain>
    </source>
</reference>
<evidence type="ECO:0000313" key="1">
    <source>
        <dbReference type="EnsemblMetazoa" id="CJA31139.1"/>
    </source>
</evidence>
<organism evidence="1 2">
    <name type="scientific">Caenorhabditis japonica</name>
    <dbReference type="NCBI Taxonomy" id="281687"/>
    <lineage>
        <taxon>Eukaryota</taxon>
        <taxon>Metazoa</taxon>
        <taxon>Ecdysozoa</taxon>
        <taxon>Nematoda</taxon>
        <taxon>Chromadorea</taxon>
        <taxon>Rhabditida</taxon>
        <taxon>Rhabditina</taxon>
        <taxon>Rhabditomorpha</taxon>
        <taxon>Rhabditoidea</taxon>
        <taxon>Rhabditidae</taxon>
        <taxon>Peloderinae</taxon>
        <taxon>Caenorhabditis</taxon>
    </lineage>
</organism>
<accession>A0A8R1ECY3</accession>
<reference evidence="1" key="2">
    <citation type="submission" date="2022-06" db="UniProtKB">
        <authorList>
            <consortium name="EnsemblMetazoa"/>
        </authorList>
    </citation>
    <scope>IDENTIFICATION</scope>
    <source>
        <strain evidence="1">DF5081</strain>
    </source>
</reference>
<evidence type="ECO:0000313" key="2">
    <source>
        <dbReference type="Proteomes" id="UP000005237"/>
    </source>
</evidence>
<protein>
    <submittedName>
        <fullName evidence="1">Uncharacterized protein</fullName>
    </submittedName>
</protein>